<keyword evidence="5 6" id="KW-0472">Membrane</keyword>
<dbReference type="AlphaFoldDB" id="A0A9X3LJ04"/>
<dbReference type="RefSeq" id="WP_269943942.1">
    <property type="nucleotide sequence ID" value="NZ_JAKMUT010000001.1"/>
</dbReference>
<dbReference type="GO" id="GO:0017004">
    <property type="term" value="P:cytochrome complex assembly"/>
    <property type="evidence" value="ECO:0007669"/>
    <property type="project" value="UniProtKB-KW"/>
</dbReference>
<feature type="transmembrane region" description="Helical" evidence="6">
    <location>
        <begin position="183"/>
        <end position="205"/>
    </location>
</feature>
<evidence type="ECO:0000256" key="2">
    <source>
        <dbReference type="ARBA" id="ARBA00022692"/>
    </source>
</evidence>
<evidence type="ECO:0000256" key="4">
    <source>
        <dbReference type="ARBA" id="ARBA00022989"/>
    </source>
</evidence>
<evidence type="ECO:0000313" key="9">
    <source>
        <dbReference type="Proteomes" id="UP001146469"/>
    </source>
</evidence>
<organism evidence="8 9">
    <name type="scientific">Corynebacterium evansiae</name>
    <dbReference type="NCBI Taxonomy" id="2913499"/>
    <lineage>
        <taxon>Bacteria</taxon>
        <taxon>Bacillati</taxon>
        <taxon>Actinomycetota</taxon>
        <taxon>Actinomycetes</taxon>
        <taxon>Mycobacteriales</taxon>
        <taxon>Corynebacteriaceae</taxon>
        <taxon>Corynebacterium</taxon>
    </lineage>
</organism>
<protein>
    <submittedName>
        <fullName evidence="8">C-type cytochrome biogenesis protein CcsB</fullName>
    </submittedName>
</protein>
<gene>
    <name evidence="8" type="primary">ccsB</name>
    <name evidence="8" type="ORF">L8V00_00700</name>
</gene>
<dbReference type="InterPro" id="IPR017562">
    <property type="entry name" value="Cyt_c_biogenesis_CcsA"/>
</dbReference>
<feature type="transmembrane region" description="Helical" evidence="6">
    <location>
        <begin position="160"/>
        <end position="176"/>
    </location>
</feature>
<feature type="domain" description="Cytochrome c assembly protein" evidence="7">
    <location>
        <begin position="154"/>
        <end position="364"/>
    </location>
</feature>
<name>A0A9X3LJ04_9CORY</name>
<accession>A0A9X3LJ04</accession>
<keyword evidence="3" id="KW-0201">Cytochrome c-type biogenesis</keyword>
<evidence type="ECO:0000256" key="3">
    <source>
        <dbReference type="ARBA" id="ARBA00022748"/>
    </source>
</evidence>
<dbReference type="InterPro" id="IPR045062">
    <property type="entry name" value="Cyt_c_biogenesis_CcsA/CcmC"/>
</dbReference>
<dbReference type="InterPro" id="IPR002541">
    <property type="entry name" value="Cyt_c_assembly"/>
</dbReference>
<sequence>MQIDPQLSEFSDLAFRSAESLYLLALAISLVFYGMVRVGADRRRQRAEELKKLQAGHSARAASTTKVTVGAGATGNAADSDVADAGEITGEDIEPDFASFEAQLPERLRSESISKTLDRSNKLGGITQSLVWLAIAIHAVFVILRGLAANRFPWGNLFEYVGVVTLFAMIVAALMIRRKAMRVMWPWILTPVAGLLFYAGTKLYAETAPVVPALQSYWFVIHVSVVSIGAGIGLISGMASLMYLLRRKYPKGEEKGWLGTVAAPLPDVTKLDALAYRTAVWALPIFGLGIIFGAIWADAAWGRFWGWDPKETVSFITWILYAAYLHARATPGWRGPKSAWINVFAFATMVFNLFFINMVVSGLHSYAGLN</sequence>
<reference evidence="8" key="1">
    <citation type="submission" date="2022-02" db="EMBL/GenBank/DDBJ databases">
        <title>Corynebacterium sp. from urogenital microbiome.</title>
        <authorList>
            <person name="Cappelli E.A."/>
            <person name="Ribeiro T.G."/>
            <person name="Peixe L."/>
        </authorList>
    </citation>
    <scope>NUCLEOTIDE SEQUENCE</scope>
    <source>
        <strain evidence="8">C8Ua_174</strain>
    </source>
</reference>
<keyword evidence="2 6" id="KW-0812">Transmembrane</keyword>
<dbReference type="Pfam" id="PF01578">
    <property type="entry name" value="Cytochrom_C_asm"/>
    <property type="match status" value="1"/>
</dbReference>
<dbReference type="NCBIfam" id="TIGR03144">
    <property type="entry name" value="cytochr_II_ccsB"/>
    <property type="match status" value="1"/>
</dbReference>
<evidence type="ECO:0000313" key="8">
    <source>
        <dbReference type="EMBL" id="MCZ9288735.1"/>
    </source>
</evidence>
<dbReference type="EMBL" id="JAKMUT010000001">
    <property type="protein sequence ID" value="MCZ9288735.1"/>
    <property type="molecule type" value="Genomic_DNA"/>
</dbReference>
<evidence type="ECO:0000256" key="5">
    <source>
        <dbReference type="ARBA" id="ARBA00023136"/>
    </source>
</evidence>
<keyword evidence="9" id="KW-1185">Reference proteome</keyword>
<proteinExistence type="predicted"/>
<dbReference type="PANTHER" id="PTHR30071">
    <property type="entry name" value="HEME EXPORTER PROTEIN C"/>
    <property type="match status" value="1"/>
</dbReference>
<feature type="transmembrane region" description="Helical" evidence="6">
    <location>
        <begin position="339"/>
        <end position="360"/>
    </location>
</feature>
<feature type="transmembrane region" description="Helical" evidence="6">
    <location>
        <begin position="309"/>
        <end position="327"/>
    </location>
</feature>
<dbReference type="Proteomes" id="UP001146469">
    <property type="component" value="Unassembled WGS sequence"/>
</dbReference>
<evidence type="ECO:0000256" key="6">
    <source>
        <dbReference type="SAM" id="Phobius"/>
    </source>
</evidence>
<dbReference type="GO" id="GO:0020037">
    <property type="term" value="F:heme binding"/>
    <property type="evidence" value="ECO:0007669"/>
    <property type="project" value="InterPro"/>
</dbReference>
<feature type="transmembrane region" description="Helical" evidence="6">
    <location>
        <begin position="217"/>
        <end position="245"/>
    </location>
</feature>
<feature type="transmembrane region" description="Helical" evidence="6">
    <location>
        <begin position="279"/>
        <end position="297"/>
    </location>
</feature>
<comment type="subcellular location">
    <subcellularLocation>
        <location evidence="1">Membrane</location>
        <topology evidence="1">Multi-pass membrane protein</topology>
    </subcellularLocation>
</comment>
<evidence type="ECO:0000259" key="7">
    <source>
        <dbReference type="Pfam" id="PF01578"/>
    </source>
</evidence>
<feature type="transmembrane region" description="Helical" evidence="6">
    <location>
        <begin position="129"/>
        <end position="148"/>
    </location>
</feature>
<keyword evidence="4 6" id="KW-1133">Transmembrane helix</keyword>
<dbReference type="GO" id="GO:0005886">
    <property type="term" value="C:plasma membrane"/>
    <property type="evidence" value="ECO:0007669"/>
    <property type="project" value="TreeGrafter"/>
</dbReference>
<dbReference type="PANTHER" id="PTHR30071:SF1">
    <property type="entry name" value="CYTOCHROME B_B6 PROTEIN-RELATED"/>
    <property type="match status" value="1"/>
</dbReference>
<evidence type="ECO:0000256" key="1">
    <source>
        <dbReference type="ARBA" id="ARBA00004141"/>
    </source>
</evidence>
<feature type="transmembrane region" description="Helical" evidence="6">
    <location>
        <begin position="20"/>
        <end position="36"/>
    </location>
</feature>
<comment type="caution">
    <text evidence="8">The sequence shown here is derived from an EMBL/GenBank/DDBJ whole genome shotgun (WGS) entry which is preliminary data.</text>
</comment>